<gene>
    <name evidence="2" type="ORF">GCM10010987_78880</name>
</gene>
<accession>A0AA87WC50</accession>
<feature type="domain" description="Glyoxalase/fosfomycin resistance/dioxygenase" evidence="1">
    <location>
        <begin position="20"/>
        <end position="120"/>
    </location>
</feature>
<reference evidence="2" key="2">
    <citation type="submission" date="2022-12" db="EMBL/GenBank/DDBJ databases">
        <authorList>
            <person name="Sun Q."/>
            <person name="Zhou Y."/>
        </authorList>
    </citation>
    <scope>NUCLEOTIDE SEQUENCE</scope>
    <source>
        <strain evidence="2">CGMCC 1.15034</strain>
    </source>
</reference>
<dbReference type="InterPro" id="IPR004360">
    <property type="entry name" value="Glyas_Fos-R_dOase_dom"/>
</dbReference>
<evidence type="ECO:0000259" key="1">
    <source>
        <dbReference type="Pfam" id="PF00903"/>
    </source>
</evidence>
<dbReference type="InterPro" id="IPR029068">
    <property type="entry name" value="Glyas_Bleomycin-R_OHBP_Dase"/>
</dbReference>
<evidence type="ECO:0000313" key="3">
    <source>
        <dbReference type="Proteomes" id="UP000625079"/>
    </source>
</evidence>
<dbReference type="Gene3D" id="3.10.180.10">
    <property type="entry name" value="2,3-Dihydroxybiphenyl 1,2-Dioxygenase, domain 1"/>
    <property type="match status" value="1"/>
</dbReference>
<dbReference type="AlphaFoldDB" id="A0AA87WC50"/>
<dbReference type="EMBL" id="BMHC01000042">
    <property type="protein sequence ID" value="GGI34335.1"/>
    <property type="molecule type" value="Genomic_DNA"/>
</dbReference>
<proteinExistence type="predicted"/>
<protein>
    <submittedName>
        <fullName evidence="2">Glyoxalase</fullName>
    </submittedName>
</protein>
<dbReference type="SUPFAM" id="SSF54593">
    <property type="entry name" value="Glyoxalase/Bleomycin resistance protein/Dihydroxybiphenyl dioxygenase"/>
    <property type="match status" value="1"/>
</dbReference>
<evidence type="ECO:0000313" key="2">
    <source>
        <dbReference type="EMBL" id="GGI34335.1"/>
    </source>
</evidence>
<reference evidence="2" key="1">
    <citation type="journal article" date="2014" name="Int. J. Syst. Evol. Microbiol.">
        <title>Complete genome sequence of Corynebacterium casei LMG S-19264T (=DSM 44701T), isolated from a smear-ripened cheese.</title>
        <authorList>
            <consortium name="US DOE Joint Genome Institute (JGI-PGF)"/>
            <person name="Walter F."/>
            <person name="Albersmeier A."/>
            <person name="Kalinowski J."/>
            <person name="Ruckert C."/>
        </authorList>
    </citation>
    <scope>NUCLEOTIDE SEQUENCE</scope>
    <source>
        <strain evidence="2">CGMCC 1.15034</strain>
    </source>
</reference>
<comment type="caution">
    <text evidence="2">The sequence shown here is derived from an EMBL/GenBank/DDBJ whole genome shotgun (WGS) entry which is preliminary data.</text>
</comment>
<dbReference type="Proteomes" id="UP000625079">
    <property type="component" value="Unassembled WGS sequence"/>
</dbReference>
<organism evidence="2 3">
    <name type="scientific">Bradyrhizobium guangdongense</name>
    <dbReference type="NCBI Taxonomy" id="1325090"/>
    <lineage>
        <taxon>Bacteria</taxon>
        <taxon>Pseudomonadati</taxon>
        <taxon>Pseudomonadota</taxon>
        <taxon>Alphaproteobacteria</taxon>
        <taxon>Hyphomicrobiales</taxon>
        <taxon>Nitrobacteraceae</taxon>
        <taxon>Bradyrhizobium</taxon>
    </lineage>
</organism>
<name>A0AA87WC50_9BRAD</name>
<dbReference type="Pfam" id="PF00903">
    <property type="entry name" value="Glyoxalase"/>
    <property type="match status" value="1"/>
</dbReference>
<sequence length="132" mass="14467">MLLSIGVNEMSPSGALVAILPCNDLDASERFYNRLGFARPDSERPAGEADTYRMLSNGKGGYLHLTGAVEGWLIPGQNPFGLYLYLEDVDAAAREFGQSPEDKPWGMYEFALSDPDEALVRVGWPSRLRAAV</sequence>